<keyword evidence="5" id="KW-0678">Repressor</keyword>
<evidence type="ECO:0000256" key="4">
    <source>
        <dbReference type="ARBA" id="ARBA00019622"/>
    </source>
</evidence>
<comment type="subunit">
    <text evidence="3">Component of the SRB8-11 complex, which itself associates with the Mediator complex.</text>
</comment>
<keyword evidence="7" id="KW-0010">Activator</keyword>
<evidence type="ECO:0000256" key="12">
    <source>
        <dbReference type="SAM" id="MobiDB-lite"/>
    </source>
</evidence>
<organism evidence="14 15">
    <name type="scientific">Podospora didyma</name>
    <dbReference type="NCBI Taxonomy" id="330526"/>
    <lineage>
        <taxon>Eukaryota</taxon>
        <taxon>Fungi</taxon>
        <taxon>Dikarya</taxon>
        <taxon>Ascomycota</taxon>
        <taxon>Pezizomycotina</taxon>
        <taxon>Sordariomycetes</taxon>
        <taxon>Sordariomycetidae</taxon>
        <taxon>Sordariales</taxon>
        <taxon>Podosporaceae</taxon>
        <taxon>Podospora</taxon>
    </lineage>
</organism>
<feature type="compositionally biased region" description="Polar residues" evidence="12">
    <location>
        <begin position="89"/>
        <end position="109"/>
    </location>
</feature>
<reference evidence="14" key="1">
    <citation type="journal article" date="2023" name="Mol. Phylogenet. Evol.">
        <title>Genome-scale phylogeny and comparative genomics of the fungal order Sordariales.</title>
        <authorList>
            <person name="Hensen N."/>
            <person name="Bonometti L."/>
            <person name="Westerberg I."/>
            <person name="Brannstrom I.O."/>
            <person name="Guillou S."/>
            <person name="Cros-Aarteil S."/>
            <person name="Calhoun S."/>
            <person name="Haridas S."/>
            <person name="Kuo A."/>
            <person name="Mondo S."/>
            <person name="Pangilinan J."/>
            <person name="Riley R."/>
            <person name="LaButti K."/>
            <person name="Andreopoulos B."/>
            <person name="Lipzen A."/>
            <person name="Chen C."/>
            <person name="Yan M."/>
            <person name="Daum C."/>
            <person name="Ng V."/>
            <person name="Clum A."/>
            <person name="Steindorff A."/>
            <person name="Ohm R.A."/>
            <person name="Martin F."/>
            <person name="Silar P."/>
            <person name="Natvig D.O."/>
            <person name="Lalanne C."/>
            <person name="Gautier V."/>
            <person name="Ament-Velasquez S.L."/>
            <person name="Kruys A."/>
            <person name="Hutchinson M.I."/>
            <person name="Powell A.J."/>
            <person name="Barry K."/>
            <person name="Miller A.N."/>
            <person name="Grigoriev I.V."/>
            <person name="Debuchy R."/>
            <person name="Gladieux P."/>
            <person name="Hiltunen Thoren M."/>
            <person name="Johannesson H."/>
        </authorList>
    </citation>
    <scope>NUCLEOTIDE SEQUENCE</scope>
    <source>
        <strain evidence="14">CBS 232.78</strain>
    </source>
</reference>
<sequence length="1542" mass="171978">MTSRPPLGVQRPPQRKLSGPSLSQRPAAHQRVLSQQQQYLPPSPIRKETSFNDYSPVDPSDGAQAQARFTLQRRGGSRLKLELSHDSADSITQAPISESPNTIESSKPFTPSRIMPPTDSSDMGDMSPHFSIRAQTVDIDAPMPMPQRRQRFTVDTPRREPPAPVVSTAKKDVRPKPYTVEIPSAAPRYYSHRKGEPQSRMGLQGVSTPPSSVGYADFFPWSGGHGEDQWSESIIKNGYYDKLQPGQVETNGARPLIGQSLKQKHGLNALSTIFTGILGERRHGGQITAPSTFKPPPRVTLTDTKREVWLKDLANPIISLRRLSRTIPHGIRGKVLLDQCLNKNVPTDRAVWLTKCVGANEIRASKRKGVNGAYLMGGEAKWIKDWTICVEQFVENVVFAFEEEDWKSKVNYAIRLATHLYAEHLVDREHYMEWLVSNLENTHQARLPMWMLITQIYWKDLLRLRKYGRRLVTALLSHCHVIYHHPDKDLFLPLLSKLTLLLNTLILSSPENFLSPAIWSKYRDTLKVCLPPSDETRQNSFMAICQRNEQLVASANRSQPATRHILVRMLDGTLQTPMLDELPAQCWDISKDKAALTRALLEWCTSLYRPGLTKVYVSSRVLQHWSSLGLDATTQILDFLDADTFEEQGRKDPLYHLVCELVRSKAFSIPRYLQWLVARGGLSDPQEVLPNGPGGTRLLVELPTHALTGSQKNTRRGMLRRASFSVEDEAQDAELAIQHVKHALGLPIEASDPILQRKPLPISKLSKRIGISSRALKAEIGSWLRSSLAQFAEQKEKDGGQGPDMSPTMFSAVRTLLEATQDFSMIADILKTLMTHSNIEILAAITDTVSRHLFIFAALGTSESLFAGLHRRLKDVVQEQGTGARPLLASLVGLAPRLPGLEDLAAQLKRDLALSDRHNSVDACSPVSDNMAARLQDDDGDLHEEIEKLLAGGSSLDRNTMDRLFQTVVQRLQSFWGKASDKQRAYSGLLTRLRMFDIQHFDALMGKWLIYLRTLGNRPSILRVFPLLVSAGCLTMSGVLATTSESPGGQGPGIARPPAPGAAGPQVVQMTYRTRYMQEALQLFMSPISQDDLVTSEESYRFSILQDQAHREYPKELLGLIRLALAEYSFARAQNDTENLPLDSSSTQDQLLALVKLLVLKDAMGVARALAVRSPDVHIGSWIDHMTTKFLIPTANGQTHVTFDQVLELTNEFTLPFCQVKLSLSLVLNDHNSQEAADRQQSHLELFANAMDKAVDAKNISWTGMLSCLSPEITHHLKSRAQSRFLDLLPSPRNPQPADRPLEQTLQMAENLLSIIDAIIRGGSMVRQPQLIPSMVDKFTDLWEILASPSPEAKPPVLNHWLPFLLNFITLHAQTFDSSKTGNEVRAKALIVCAGLIQELDTLHGPGVDTRALSSRIFDLACLLVDNLTEDARQMCVRALRDTTSDARLRYIFSFMRSPSESLMLCHKDKPGALTGVGGRPAGPTVGFLLGTPASLWGLERQGTERLSVFKFRRWEILSEPTPNIGENDTALSLTLFEARKL</sequence>
<comment type="function">
    <text evidence="10">Component of the SRB8-11 complex. The SRB8-11 complex is a regulatory module of the Mediator complex which is itself involved in regulation of basal and activated RNA polymerase II-dependent transcription. The SRB8-11 complex may be involved in the transcriptional repression of a subset of genes regulated by Mediator. It may inhibit the association of the Mediator complex with RNA polymerase II to form the holoenzyme complex.</text>
</comment>
<feature type="compositionally biased region" description="Basic and acidic residues" evidence="12">
    <location>
        <begin position="79"/>
        <end position="88"/>
    </location>
</feature>
<evidence type="ECO:0000256" key="5">
    <source>
        <dbReference type="ARBA" id="ARBA00022491"/>
    </source>
</evidence>
<feature type="region of interest" description="Disordered" evidence="12">
    <location>
        <begin position="1"/>
        <end position="123"/>
    </location>
</feature>
<keyword evidence="9" id="KW-0539">Nucleus</keyword>
<keyword evidence="8" id="KW-0804">Transcription</keyword>
<comment type="caution">
    <text evidence="14">The sequence shown here is derived from an EMBL/GenBank/DDBJ whole genome shotgun (WGS) entry which is preliminary data.</text>
</comment>
<dbReference type="GO" id="GO:0003712">
    <property type="term" value="F:transcription coregulator activity"/>
    <property type="evidence" value="ECO:0007669"/>
    <property type="project" value="InterPro"/>
</dbReference>
<reference evidence="14" key="2">
    <citation type="submission" date="2023-06" db="EMBL/GenBank/DDBJ databases">
        <authorList>
            <consortium name="Lawrence Berkeley National Laboratory"/>
            <person name="Haridas S."/>
            <person name="Hensen N."/>
            <person name="Bonometti L."/>
            <person name="Westerberg I."/>
            <person name="Brannstrom I.O."/>
            <person name="Guillou S."/>
            <person name="Cros-Aarteil S."/>
            <person name="Calhoun S."/>
            <person name="Kuo A."/>
            <person name="Mondo S."/>
            <person name="Pangilinan J."/>
            <person name="Riley R."/>
            <person name="LaButti K."/>
            <person name="Andreopoulos B."/>
            <person name="Lipzen A."/>
            <person name="Chen C."/>
            <person name="Yanf M."/>
            <person name="Daum C."/>
            <person name="Ng V."/>
            <person name="Clum A."/>
            <person name="Steindorff A."/>
            <person name="Ohm R."/>
            <person name="Martin F."/>
            <person name="Silar P."/>
            <person name="Natvig D."/>
            <person name="Lalanne C."/>
            <person name="Gautier V."/>
            <person name="Ament-velasquez S.L."/>
            <person name="Kruys A."/>
            <person name="Hutchinson M.I."/>
            <person name="Powell A.J."/>
            <person name="Barry K."/>
            <person name="Miller A.N."/>
            <person name="Grigoriev I.V."/>
            <person name="Debuchy R."/>
            <person name="Gladieux P."/>
            <person name="Thoren M.H."/>
            <person name="Johannesson H."/>
        </authorList>
    </citation>
    <scope>NUCLEOTIDE SEQUENCE</scope>
    <source>
        <strain evidence="14">CBS 232.78</strain>
    </source>
</reference>
<dbReference type="Proteomes" id="UP001285441">
    <property type="component" value="Unassembled WGS sequence"/>
</dbReference>
<keyword evidence="15" id="KW-1185">Reference proteome</keyword>
<accession>A0AAE0P588</accession>
<dbReference type="SMART" id="SM01281">
    <property type="entry name" value="Med12"/>
    <property type="match status" value="1"/>
</dbReference>
<evidence type="ECO:0000256" key="11">
    <source>
        <dbReference type="ARBA" id="ARBA00032010"/>
    </source>
</evidence>
<feature type="domain" description="Mediator complex subunit Med12" evidence="13">
    <location>
        <begin position="292"/>
        <end position="355"/>
    </location>
</feature>
<dbReference type="PANTHER" id="PTHR46567">
    <property type="entry name" value="MEDIATOR OF RNA POLYMERASE II TRANSCRIPTION SUBUNIT 12"/>
    <property type="match status" value="1"/>
</dbReference>
<evidence type="ECO:0000256" key="9">
    <source>
        <dbReference type="ARBA" id="ARBA00023242"/>
    </source>
</evidence>
<evidence type="ECO:0000259" key="13">
    <source>
        <dbReference type="SMART" id="SM01281"/>
    </source>
</evidence>
<evidence type="ECO:0000256" key="2">
    <source>
        <dbReference type="ARBA" id="ARBA00010289"/>
    </source>
</evidence>
<evidence type="ECO:0000256" key="1">
    <source>
        <dbReference type="ARBA" id="ARBA00004123"/>
    </source>
</evidence>
<evidence type="ECO:0000256" key="6">
    <source>
        <dbReference type="ARBA" id="ARBA00023015"/>
    </source>
</evidence>
<comment type="similarity">
    <text evidence="2">Belongs to the Mediator complex subunit 12 family.</text>
</comment>
<evidence type="ECO:0000256" key="8">
    <source>
        <dbReference type="ARBA" id="ARBA00023163"/>
    </source>
</evidence>
<dbReference type="InterPro" id="IPR019035">
    <property type="entry name" value="Mediator_Med12"/>
</dbReference>
<comment type="subcellular location">
    <subcellularLocation>
        <location evidence="1">Nucleus</location>
    </subcellularLocation>
</comment>
<dbReference type="GO" id="GO:0006357">
    <property type="term" value="P:regulation of transcription by RNA polymerase II"/>
    <property type="evidence" value="ECO:0007669"/>
    <property type="project" value="InterPro"/>
</dbReference>
<evidence type="ECO:0000256" key="3">
    <source>
        <dbReference type="ARBA" id="ARBA00011629"/>
    </source>
</evidence>
<dbReference type="GO" id="GO:0016592">
    <property type="term" value="C:mediator complex"/>
    <property type="evidence" value="ECO:0007669"/>
    <property type="project" value="InterPro"/>
</dbReference>
<dbReference type="Pfam" id="PF25326">
    <property type="entry name" value="ARM_SRB8"/>
    <property type="match status" value="1"/>
</dbReference>
<name>A0AAE0P588_9PEZI</name>
<evidence type="ECO:0000313" key="15">
    <source>
        <dbReference type="Proteomes" id="UP001285441"/>
    </source>
</evidence>
<proteinExistence type="inferred from homology"/>
<evidence type="ECO:0000256" key="7">
    <source>
        <dbReference type="ARBA" id="ARBA00023159"/>
    </source>
</evidence>
<dbReference type="Pfam" id="PF09497">
    <property type="entry name" value="Med12"/>
    <property type="match status" value="1"/>
</dbReference>
<gene>
    <name evidence="14" type="ORF">B0H63DRAFT_516392</name>
</gene>
<evidence type="ECO:0000313" key="14">
    <source>
        <dbReference type="EMBL" id="KAK3393195.1"/>
    </source>
</evidence>
<dbReference type="InterPro" id="IPR057344">
    <property type="entry name" value="ARM_SRB8"/>
</dbReference>
<evidence type="ECO:0000256" key="10">
    <source>
        <dbReference type="ARBA" id="ARBA00025661"/>
    </source>
</evidence>
<dbReference type="EMBL" id="JAULSW010000001">
    <property type="protein sequence ID" value="KAK3393195.1"/>
    <property type="molecule type" value="Genomic_DNA"/>
</dbReference>
<protein>
    <recommendedName>
        <fullName evidence="4">Mediator of RNA polymerase II transcription subunit 12</fullName>
    </recommendedName>
    <alternativeName>
        <fullName evidence="11">Mediator complex subunit 12</fullName>
    </alternativeName>
</protein>
<dbReference type="PANTHER" id="PTHR46567:SF1">
    <property type="entry name" value="MEDIATOR OF RNA POLYMERASE II TRANSCRIPTION SUBUNIT 12"/>
    <property type="match status" value="1"/>
</dbReference>
<keyword evidence="6" id="KW-0805">Transcription regulation</keyword>